<accession>A0ABP0Q971</accession>
<keyword evidence="1" id="KW-0472">Membrane</keyword>
<keyword evidence="1" id="KW-1133">Transmembrane helix</keyword>
<comment type="caution">
    <text evidence="2">The sequence shown here is derived from an EMBL/GenBank/DDBJ whole genome shotgun (WGS) entry which is preliminary data.</text>
</comment>
<sequence>MTYDLEKRGLVSDSMSDDNEDLHCRRCGRRWEPSGARFCPKCGARRREQFGSCCPSFFCCCCICCVSLLLILVISLVLGINSLQTWLSSSAVKVLSATLNVPVTLGYVHIGLLEGRAAVRDLIVGSPPGFSHDFLDLEHLVFDIGPMSLLQSRLLGSSSFPIEVEEISVKTLHVFIEQASESSPSNAKIIVDHLNSLAASSLAAPTAQQVEDSAAEAVHALTSRIQADRIDFEDIGIGYCVNPNCEKMGPATYVIKEILIQDVGKKGKGVFLYQLAEVVVRTLLLAILKAAPENLRENLLRAVGSGIQNQLDDLDFGSVHLDLGDGSGLQSAGELAGWVSGKFASLPLAASNAAVAMNTKALEAENALRNGAIATQAKMGLEAAKMGTEMIGMGVKANTAFTNMGVKANTELLNAETKADQLRRRE</sequence>
<dbReference type="Proteomes" id="UP001642484">
    <property type="component" value="Unassembled WGS sequence"/>
</dbReference>
<evidence type="ECO:0000256" key="1">
    <source>
        <dbReference type="SAM" id="Phobius"/>
    </source>
</evidence>
<feature type="transmembrane region" description="Helical" evidence="1">
    <location>
        <begin position="55"/>
        <end position="80"/>
    </location>
</feature>
<evidence type="ECO:0000313" key="3">
    <source>
        <dbReference type="Proteomes" id="UP001642484"/>
    </source>
</evidence>
<evidence type="ECO:0000313" key="2">
    <source>
        <dbReference type="EMBL" id="CAK9084218.1"/>
    </source>
</evidence>
<name>A0ABP0Q971_9DINO</name>
<evidence type="ECO:0008006" key="4">
    <source>
        <dbReference type="Google" id="ProtNLM"/>
    </source>
</evidence>
<protein>
    <recommendedName>
        <fullName evidence="4">Band 7 domain-containing protein</fullName>
    </recommendedName>
</protein>
<gene>
    <name evidence="2" type="ORF">CCMP2556_LOCUS40991</name>
</gene>
<organism evidence="2 3">
    <name type="scientific">Durusdinium trenchii</name>
    <dbReference type="NCBI Taxonomy" id="1381693"/>
    <lineage>
        <taxon>Eukaryota</taxon>
        <taxon>Sar</taxon>
        <taxon>Alveolata</taxon>
        <taxon>Dinophyceae</taxon>
        <taxon>Suessiales</taxon>
        <taxon>Symbiodiniaceae</taxon>
        <taxon>Durusdinium</taxon>
    </lineage>
</organism>
<reference evidence="2 3" key="1">
    <citation type="submission" date="2024-02" db="EMBL/GenBank/DDBJ databases">
        <authorList>
            <person name="Chen Y."/>
            <person name="Shah S."/>
            <person name="Dougan E. K."/>
            <person name="Thang M."/>
            <person name="Chan C."/>
        </authorList>
    </citation>
    <scope>NUCLEOTIDE SEQUENCE [LARGE SCALE GENOMIC DNA]</scope>
</reference>
<keyword evidence="1" id="KW-0812">Transmembrane</keyword>
<dbReference type="EMBL" id="CAXAMN010024151">
    <property type="protein sequence ID" value="CAK9084218.1"/>
    <property type="molecule type" value="Genomic_DNA"/>
</dbReference>
<proteinExistence type="predicted"/>
<keyword evidence="3" id="KW-1185">Reference proteome</keyword>